<evidence type="ECO:0000256" key="1">
    <source>
        <dbReference type="ARBA" id="ARBA00023015"/>
    </source>
</evidence>
<dbReference type="InterPro" id="IPR014757">
    <property type="entry name" value="Tscrpt_reg_IclR_C"/>
</dbReference>
<dbReference type="PROSITE" id="PS51078">
    <property type="entry name" value="ICLR_ED"/>
    <property type="match status" value="1"/>
</dbReference>
<reference evidence="7 8" key="1">
    <citation type="submission" date="2020-04" db="EMBL/GenBank/DDBJ databases">
        <authorList>
            <person name="De Canck E."/>
        </authorList>
    </citation>
    <scope>NUCLEOTIDE SEQUENCE [LARGE SCALE GENOMIC DNA]</scope>
    <source>
        <strain evidence="7 8">LMG 3458</strain>
    </source>
</reference>
<dbReference type="InterPro" id="IPR050707">
    <property type="entry name" value="HTH_MetabolicPath_Reg"/>
</dbReference>
<name>A0A6S7ANM5_9BURK</name>
<keyword evidence="3" id="KW-0804">Transcription</keyword>
<evidence type="ECO:0000259" key="6">
    <source>
        <dbReference type="PROSITE" id="PS51078"/>
    </source>
</evidence>
<dbReference type="RefSeq" id="WP_281360914.1">
    <property type="nucleotide sequence ID" value="NZ_CADIJO010000018.1"/>
</dbReference>
<dbReference type="Gene3D" id="1.10.10.10">
    <property type="entry name" value="Winged helix-like DNA-binding domain superfamily/Winged helix DNA-binding domain"/>
    <property type="match status" value="1"/>
</dbReference>
<proteinExistence type="predicted"/>
<dbReference type="SUPFAM" id="SSF55781">
    <property type="entry name" value="GAF domain-like"/>
    <property type="match status" value="1"/>
</dbReference>
<dbReference type="AlphaFoldDB" id="A0A6S7ANM5"/>
<dbReference type="SMART" id="SM00346">
    <property type="entry name" value="HTH_ICLR"/>
    <property type="match status" value="1"/>
</dbReference>
<keyword evidence="1" id="KW-0805">Transcription regulation</keyword>
<dbReference type="InterPro" id="IPR036390">
    <property type="entry name" value="WH_DNA-bd_sf"/>
</dbReference>
<evidence type="ECO:0000259" key="5">
    <source>
        <dbReference type="PROSITE" id="PS51077"/>
    </source>
</evidence>
<evidence type="ECO:0000313" key="7">
    <source>
        <dbReference type="EMBL" id="CAB3727911.1"/>
    </source>
</evidence>
<evidence type="ECO:0000256" key="3">
    <source>
        <dbReference type="ARBA" id="ARBA00023163"/>
    </source>
</evidence>
<evidence type="ECO:0000256" key="2">
    <source>
        <dbReference type="ARBA" id="ARBA00023125"/>
    </source>
</evidence>
<dbReference type="Gene3D" id="3.30.450.40">
    <property type="match status" value="1"/>
</dbReference>
<dbReference type="SUPFAM" id="SSF46785">
    <property type="entry name" value="Winged helix' DNA-binding domain"/>
    <property type="match status" value="1"/>
</dbReference>
<dbReference type="PROSITE" id="PS51077">
    <property type="entry name" value="HTH_ICLR"/>
    <property type="match status" value="1"/>
</dbReference>
<evidence type="ECO:0000313" key="8">
    <source>
        <dbReference type="Proteomes" id="UP000494111"/>
    </source>
</evidence>
<evidence type="ECO:0000256" key="4">
    <source>
        <dbReference type="SAM" id="MobiDB-lite"/>
    </source>
</evidence>
<sequence length="293" mass="30964">MSARAGGISGDGNALRGTVDDDDTPRGAAAGIEADDALPGAQTVRRAMAILRLVACGQERGVRLIDLVRMSGLNRPTVHRLLKTLVQEGAVEQDAATRRYLIGSEISLLGLARTRRFPLLTLADPYLAELADQVGDTVFLSVRHGHDSICIGRKTGHHPIQVLSIEVGVRRPLGLGVSGVALLSCLDASESASIVQANAARLAVAGESVDDILRRVDQARASGIAHAPNGLMPGTSAVALAIRADDREPLGAVTVTAMADRLAGGRLAQVVERMRDRAQAIARRHAEVSERRR</sequence>
<dbReference type="InterPro" id="IPR036388">
    <property type="entry name" value="WH-like_DNA-bd_sf"/>
</dbReference>
<feature type="region of interest" description="Disordered" evidence="4">
    <location>
        <begin position="1"/>
        <end position="34"/>
    </location>
</feature>
<dbReference type="FunFam" id="1.10.10.10:FF:000056">
    <property type="entry name" value="IclR family transcriptional regulator"/>
    <property type="match status" value="1"/>
</dbReference>
<dbReference type="GO" id="GO:0045892">
    <property type="term" value="P:negative regulation of DNA-templated transcription"/>
    <property type="evidence" value="ECO:0007669"/>
    <property type="project" value="TreeGrafter"/>
</dbReference>
<organism evidence="7 8">
    <name type="scientific">Achromobacter deleyi</name>
    <dbReference type="NCBI Taxonomy" id="1353891"/>
    <lineage>
        <taxon>Bacteria</taxon>
        <taxon>Pseudomonadati</taxon>
        <taxon>Pseudomonadota</taxon>
        <taxon>Betaproteobacteria</taxon>
        <taxon>Burkholderiales</taxon>
        <taxon>Alcaligenaceae</taxon>
        <taxon>Achromobacter</taxon>
    </lineage>
</organism>
<dbReference type="EMBL" id="CADIJO010000018">
    <property type="protein sequence ID" value="CAB3727911.1"/>
    <property type="molecule type" value="Genomic_DNA"/>
</dbReference>
<dbReference type="Proteomes" id="UP000494111">
    <property type="component" value="Unassembled WGS sequence"/>
</dbReference>
<dbReference type="InterPro" id="IPR005471">
    <property type="entry name" value="Tscrpt_reg_IclR_N"/>
</dbReference>
<feature type="domain" description="IclR-ED" evidence="6">
    <location>
        <begin position="105"/>
        <end position="287"/>
    </location>
</feature>
<dbReference type="Pfam" id="PF01614">
    <property type="entry name" value="IclR_C"/>
    <property type="match status" value="1"/>
</dbReference>
<protein>
    <submittedName>
        <fullName evidence="7">Glycerol operon regulatory protein</fullName>
    </submittedName>
</protein>
<gene>
    <name evidence="7" type="primary">gylR_2</name>
    <name evidence="7" type="ORF">LMG3458_04569</name>
</gene>
<feature type="domain" description="HTH iclR-type" evidence="5">
    <location>
        <begin position="41"/>
        <end position="104"/>
    </location>
</feature>
<keyword evidence="2" id="KW-0238">DNA-binding</keyword>
<dbReference type="PANTHER" id="PTHR30136:SF39">
    <property type="entry name" value="TRANSCRIPTIONAL REGULATORY PROTEIN"/>
    <property type="match status" value="1"/>
</dbReference>
<dbReference type="InterPro" id="IPR029016">
    <property type="entry name" value="GAF-like_dom_sf"/>
</dbReference>
<dbReference type="PANTHER" id="PTHR30136">
    <property type="entry name" value="HELIX-TURN-HELIX TRANSCRIPTIONAL REGULATOR, ICLR FAMILY"/>
    <property type="match status" value="1"/>
</dbReference>
<dbReference type="Pfam" id="PF09339">
    <property type="entry name" value="HTH_IclR"/>
    <property type="match status" value="1"/>
</dbReference>
<dbReference type="GO" id="GO:0003677">
    <property type="term" value="F:DNA binding"/>
    <property type="evidence" value="ECO:0007669"/>
    <property type="project" value="UniProtKB-KW"/>
</dbReference>
<dbReference type="GO" id="GO:0003700">
    <property type="term" value="F:DNA-binding transcription factor activity"/>
    <property type="evidence" value="ECO:0007669"/>
    <property type="project" value="TreeGrafter"/>
</dbReference>
<accession>A0A6S7ANM5</accession>